<dbReference type="EMBL" id="JABELV010000209">
    <property type="protein sequence ID" value="KAG7528074.1"/>
    <property type="molecule type" value="Genomic_DNA"/>
</dbReference>
<dbReference type="SUPFAM" id="SSF81301">
    <property type="entry name" value="Nucleotidyltransferase"/>
    <property type="match status" value="1"/>
</dbReference>
<reference evidence="1" key="1">
    <citation type="submission" date="2020-04" db="EMBL/GenBank/DDBJ databases">
        <title>Analysis of mating type loci in Filobasidium floriforme.</title>
        <authorList>
            <person name="Nowrousian M."/>
        </authorList>
    </citation>
    <scope>NUCLEOTIDE SEQUENCE</scope>
    <source>
        <strain evidence="1">CBS 6242</strain>
    </source>
</reference>
<organism evidence="1 2">
    <name type="scientific">Filobasidium floriforme</name>
    <dbReference type="NCBI Taxonomy" id="5210"/>
    <lineage>
        <taxon>Eukaryota</taxon>
        <taxon>Fungi</taxon>
        <taxon>Dikarya</taxon>
        <taxon>Basidiomycota</taxon>
        <taxon>Agaricomycotina</taxon>
        <taxon>Tremellomycetes</taxon>
        <taxon>Filobasidiales</taxon>
        <taxon>Filobasidiaceae</taxon>
        <taxon>Filobasidium</taxon>
    </lineage>
</organism>
<keyword evidence="2" id="KW-1185">Reference proteome</keyword>
<comment type="caution">
    <text evidence="1">The sequence shown here is derived from an EMBL/GenBank/DDBJ whole genome shotgun (WGS) entry which is preliminary data.</text>
</comment>
<dbReference type="Proteomes" id="UP000812966">
    <property type="component" value="Unassembled WGS sequence"/>
</dbReference>
<sequence length="289" mass="32611">MGGRAFHNRGLQAPRLAPKLYTSLVTLYQPVLGELYARVVCLPSVWEKPDHGDIDFLVVERDDSAVDPVEVAGRLGAKAFIVNGPSTSYAVPHPDFTSNPKVIVQIDIRTCPKETFDWQSFTGSYADLGPVLAFLLRPVGLKITDKGFFLRGLQSQTYSKGKEDILLLSNDPKAVMHFLGLNEERFKAGFATEFQVFDFLLSGRLPRPQKLSGGELRKKDRVLVKKRPMFRRFVEEYLSGQGGHDGTEGQVKVEDKKSEAGKYKWETKEQVKEAALRHFKRQVEYEAMM</sequence>
<evidence type="ECO:0000313" key="1">
    <source>
        <dbReference type="EMBL" id="KAG7528074.1"/>
    </source>
</evidence>
<gene>
    <name evidence="1" type="ORF">FFLO_06427</name>
</gene>
<protein>
    <submittedName>
        <fullName evidence="1">Uncharacterized protein</fullName>
    </submittedName>
</protein>
<dbReference type="AlphaFoldDB" id="A0A8K0JFD5"/>
<evidence type="ECO:0000313" key="2">
    <source>
        <dbReference type="Proteomes" id="UP000812966"/>
    </source>
</evidence>
<name>A0A8K0JFD5_9TREE</name>
<proteinExistence type="predicted"/>
<accession>A0A8K0JFD5</accession>
<dbReference type="InterPro" id="IPR043519">
    <property type="entry name" value="NT_sf"/>
</dbReference>